<keyword evidence="1" id="KW-0255">Endonuclease</keyword>
<sequence>MPFSFFKKKTSKDLYTIAFYNLENLFDPENNARTLDEDFTPEGFKRWTPKKYRKKLSKLAKTIHGIGRPANTYPPVIIGVAEVENNSVLKNLIQTHPLEAVDYNFVHFDSPDERGIDTGLIYHQKYFKVLTSEAIPLFVDNPDGVRDTTRDILYVCGLLNGEKIHLFVNHWPSRRDGSESTEYKRITAAQVVKVKMGEIAAEEENPNFIVMGDFNDDPSSKSIQTLLEQTELHNPMESLHVPRSRGSASYKKIWSLFDQIILSHRFYRYEKGSHSFDTANIFDQEFLKELKGKYKGSPFRTFAGRKYLGGYSDHFPVYIILKYNK</sequence>
<evidence type="ECO:0000313" key="2">
    <source>
        <dbReference type="Proteomes" id="UP000215244"/>
    </source>
</evidence>
<keyword evidence="1" id="KW-0540">Nuclease</keyword>
<gene>
    <name evidence="1" type="ORF">CJ263_07555</name>
</gene>
<protein>
    <submittedName>
        <fullName evidence="1">Endonuclease</fullName>
    </submittedName>
</protein>
<proteinExistence type="predicted"/>
<dbReference type="Pfam" id="PF19580">
    <property type="entry name" value="Exo_endo_phos_3"/>
    <property type="match status" value="1"/>
</dbReference>
<dbReference type="AlphaFoldDB" id="A0A223V3X6"/>
<dbReference type="InterPro" id="IPR005135">
    <property type="entry name" value="Endo/exonuclease/phosphatase"/>
</dbReference>
<dbReference type="GO" id="GO:0004519">
    <property type="term" value="F:endonuclease activity"/>
    <property type="evidence" value="ECO:0007669"/>
    <property type="project" value="UniProtKB-KW"/>
</dbReference>
<dbReference type="PANTHER" id="PTHR42834">
    <property type="entry name" value="ENDONUCLEASE/EXONUCLEASE/PHOSPHATASE FAMILY PROTEIN (AFU_ORTHOLOGUE AFUA_3G09210)"/>
    <property type="match status" value="1"/>
</dbReference>
<dbReference type="InterPro" id="IPR036691">
    <property type="entry name" value="Endo/exonu/phosph_ase_sf"/>
</dbReference>
<dbReference type="RefSeq" id="WP_094996712.1">
    <property type="nucleotide sequence ID" value="NZ_BMJL01000006.1"/>
</dbReference>
<dbReference type="EMBL" id="CP022957">
    <property type="protein sequence ID" value="ASV30091.1"/>
    <property type="molecule type" value="Genomic_DNA"/>
</dbReference>
<dbReference type="Proteomes" id="UP000215244">
    <property type="component" value="Chromosome"/>
</dbReference>
<keyword evidence="2" id="KW-1185">Reference proteome</keyword>
<dbReference type="SUPFAM" id="SSF56219">
    <property type="entry name" value="DNase I-like"/>
    <property type="match status" value="1"/>
</dbReference>
<dbReference type="KEGG" id="marb:CJ263_07555"/>
<dbReference type="OrthoDB" id="9802724at2"/>
<name>A0A223V3X6_9FLAO</name>
<evidence type="ECO:0000313" key="1">
    <source>
        <dbReference type="EMBL" id="ASV30091.1"/>
    </source>
</evidence>
<reference evidence="1 2" key="1">
    <citation type="submission" date="2017-08" db="EMBL/GenBank/DDBJ databases">
        <title>The complete genome sequence of Maribacter sp. B1, isolated from deep-sea sediment.</title>
        <authorList>
            <person name="Wu Y.-H."/>
            <person name="Cheng H."/>
            <person name="Xu X.-W."/>
        </authorList>
    </citation>
    <scope>NUCLEOTIDE SEQUENCE [LARGE SCALE GENOMIC DNA]</scope>
    <source>
        <strain evidence="1 2">B1</strain>
    </source>
</reference>
<dbReference type="PANTHER" id="PTHR42834:SF1">
    <property type="entry name" value="ENDONUCLEASE_EXONUCLEASE_PHOSPHATASE FAMILY PROTEIN (AFU_ORTHOLOGUE AFUA_3G09210)"/>
    <property type="match status" value="1"/>
</dbReference>
<accession>A0A223V3X6</accession>
<keyword evidence="1" id="KW-0378">Hydrolase</keyword>
<dbReference type="Gene3D" id="3.60.10.10">
    <property type="entry name" value="Endonuclease/exonuclease/phosphatase"/>
    <property type="match status" value="1"/>
</dbReference>
<organism evidence="1 2">
    <name type="scientific">Maribacter cobaltidurans</name>
    <dbReference type="NCBI Taxonomy" id="1178778"/>
    <lineage>
        <taxon>Bacteria</taxon>
        <taxon>Pseudomonadati</taxon>
        <taxon>Bacteroidota</taxon>
        <taxon>Flavobacteriia</taxon>
        <taxon>Flavobacteriales</taxon>
        <taxon>Flavobacteriaceae</taxon>
        <taxon>Maribacter</taxon>
    </lineage>
</organism>